<protein>
    <submittedName>
        <fullName evidence="2">Uncharacterized protein</fullName>
    </submittedName>
</protein>
<feature type="compositionally biased region" description="Basic and acidic residues" evidence="1">
    <location>
        <begin position="32"/>
        <end position="46"/>
    </location>
</feature>
<proteinExistence type="predicted"/>
<feature type="region of interest" description="Disordered" evidence="1">
    <location>
        <begin position="354"/>
        <end position="386"/>
    </location>
</feature>
<feature type="compositionally biased region" description="Basic and acidic residues" evidence="1">
    <location>
        <begin position="76"/>
        <end position="88"/>
    </location>
</feature>
<organism evidence="2">
    <name type="scientific">Aureoumbra lagunensis</name>
    <dbReference type="NCBI Taxonomy" id="44058"/>
    <lineage>
        <taxon>Eukaryota</taxon>
        <taxon>Sar</taxon>
        <taxon>Stramenopiles</taxon>
        <taxon>Ochrophyta</taxon>
        <taxon>Pelagophyceae</taxon>
        <taxon>Pelagomonadales</taxon>
        <taxon>Aureoumbra</taxon>
    </lineage>
</organism>
<feature type="compositionally biased region" description="Polar residues" evidence="1">
    <location>
        <begin position="354"/>
        <end position="367"/>
    </location>
</feature>
<feature type="compositionally biased region" description="Acidic residues" evidence="1">
    <location>
        <begin position="105"/>
        <end position="114"/>
    </location>
</feature>
<feature type="compositionally biased region" description="Low complexity" evidence="1">
    <location>
        <begin position="267"/>
        <end position="283"/>
    </location>
</feature>
<sequence length="494" mass="55999">MPSGRKQAVHRSWIDEDEVAALEKTMNGLDGHGGEEMQEEKNHEEIEKEEVEMDDDEEFEEASAMEVDEMISLPHRTKDDDGNLKDRFSSNALLLSHVDERRDDQEEFDDDEVSKDDKERFYAPISNASKLAADASSSIQDVPISDEWRTVGSEYINKKVRRKVSAPDDNDVLWVQGVVIGWLPASESEFVDDNGKPAALYRIKYTAGWKELRNDVEDLELHELRESFLEENASDIIDDDGKVILSEYEKLREQNIERNKSILASLGLGTTTKSGGRPPGSRSPSKKRKTEQSPIAVSGRRTSARITKIQEAQARKNLEQEKEAENIRRKKEHSAAIDQKVKKISLQVEDLNDNGTQQFKRPDTSVQRILDDEDESDVEDDEASELAEELEDIYKKESPQHAFGNYESTRFEQQEKRSKAHSHLFEEPDLPDQDNILEEFGLSRDQVIDISAPSPEDILGILAKYQTPKNEEPVASLSGLGVSGKLKQSYYSTS</sequence>
<accession>A0A7S3K5W3</accession>
<feature type="compositionally biased region" description="Acidic residues" evidence="1">
    <location>
        <begin position="371"/>
        <end position="386"/>
    </location>
</feature>
<evidence type="ECO:0000256" key="1">
    <source>
        <dbReference type="SAM" id="MobiDB-lite"/>
    </source>
</evidence>
<dbReference type="EMBL" id="HBIJ01021653">
    <property type="protein sequence ID" value="CAE0373234.1"/>
    <property type="molecule type" value="Transcribed_RNA"/>
</dbReference>
<feature type="compositionally biased region" description="Acidic residues" evidence="1">
    <location>
        <begin position="47"/>
        <end position="69"/>
    </location>
</feature>
<evidence type="ECO:0000313" key="2">
    <source>
        <dbReference type="EMBL" id="CAE0373234.1"/>
    </source>
</evidence>
<feature type="region of interest" description="Disordered" evidence="1">
    <location>
        <begin position="27"/>
        <end position="119"/>
    </location>
</feature>
<feature type="region of interest" description="Disordered" evidence="1">
    <location>
        <begin position="409"/>
        <end position="432"/>
    </location>
</feature>
<gene>
    <name evidence="2" type="ORF">ALAG00032_LOCUS14035</name>
</gene>
<reference evidence="2" key="1">
    <citation type="submission" date="2021-01" db="EMBL/GenBank/DDBJ databases">
        <authorList>
            <person name="Corre E."/>
            <person name="Pelletier E."/>
            <person name="Niang G."/>
            <person name="Scheremetjew M."/>
            <person name="Finn R."/>
            <person name="Kale V."/>
            <person name="Holt S."/>
            <person name="Cochrane G."/>
            <person name="Meng A."/>
            <person name="Brown T."/>
            <person name="Cohen L."/>
        </authorList>
    </citation>
    <scope>NUCLEOTIDE SEQUENCE</scope>
    <source>
        <strain evidence="2">CCMP1510</strain>
    </source>
</reference>
<feature type="compositionally biased region" description="Basic and acidic residues" evidence="1">
    <location>
        <begin position="313"/>
        <end position="336"/>
    </location>
</feature>
<dbReference type="AlphaFoldDB" id="A0A7S3K5W3"/>
<feature type="region of interest" description="Disordered" evidence="1">
    <location>
        <begin position="267"/>
        <end position="336"/>
    </location>
</feature>
<feature type="compositionally biased region" description="Polar residues" evidence="1">
    <location>
        <begin position="292"/>
        <end position="305"/>
    </location>
</feature>
<name>A0A7S3K5W3_9STRA</name>